<keyword evidence="2" id="KW-1185">Reference proteome</keyword>
<dbReference type="AlphaFoldDB" id="A0ABD0KQW7"/>
<proteinExistence type="predicted"/>
<accession>A0ABD0KQW7</accession>
<name>A0ABD0KQW7_9CAEN</name>
<sequence length="127" mass="14040">MAILSQFSHQAARAEGVSNAVWHARTVVSRERYVEATSSGNKALTVIAPFIAALDLWTCCLPVSQSLYEPCFHAASVELWQERVLSFTKHEHNSRYSSVHLATSNFTPTNYALLCSEPILRAIGSSE</sequence>
<protein>
    <submittedName>
        <fullName evidence="1">Uncharacterized protein</fullName>
    </submittedName>
</protein>
<comment type="caution">
    <text evidence="1">The sequence shown here is derived from an EMBL/GenBank/DDBJ whole genome shotgun (WGS) entry which is preliminary data.</text>
</comment>
<evidence type="ECO:0000313" key="2">
    <source>
        <dbReference type="Proteomes" id="UP001519460"/>
    </source>
</evidence>
<gene>
    <name evidence="1" type="ORF">BaRGS_00019048</name>
</gene>
<evidence type="ECO:0000313" key="1">
    <source>
        <dbReference type="EMBL" id="KAK7489653.1"/>
    </source>
</evidence>
<dbReference type="Proteomes" id="UP001519460">
    <property type="component" value="Unassembled WGS sequence"/>
</dbReference>
<reference evidence="1 2" key="1">
    <citation type="journal article" date="2023" name="Sci. Data">
        <title>Genome assembly of the Korean intertidal mud-creeper Batillaria attramentaria.</title>
        <authorList>
            <person name="Patra A.K."/>
            <person name="Ho P.T."/>
            <person name="Jun S."/>
            <person name="Lee S.J."/>
            <person name="Kim Y."/>
            <person name="Won Y.J."/>
        </authorList>
    </citation>
    <scope>NUCLEOTIDE SEQUENCE [LARGE SCALE GENOMIC DNA]</scope>
    <source>
        <strain evidence="1">Wonlab-2016</strain>
    </source>
</reference>
<dbReference type="EMBL" id="JACVVK020000135">
    <property type="protein sequence ID" value="KAK7489653.1"/>
    <property type="molecule type" value="Genomic_DNA"/>
</dbReference>
<organism evidence="1 2">
    <name type="scientific">Batillaria attramentaria</name>
    <dbReference type="NCBI Taxonomy" id="370345"/>
    <lineage>
        <taxon>Eukaryota</taxon>
        <taxon>Metazoa</taxon>
        <taxon>Spiralia</taxon>
        <taxon>Lophotrochozoa</taxon>
        <taxon>Mollusca</taxon>
        <taxon>Gastropoda</taxon>
        <taxon>Caenogastropoda</taxon>
        <taxon>Sorbeoconcha</taxon>
        <taxon>Cerithioidea</taxon>
        <taxon>Batillariidae</taxon>
        <taxon>Batillaria</taxon>
    </lineage>
</organism>